<comment type="subcellular location">
    <subcellularLocation>
        <location evidence="2">Nucleus</location>
    </subcellularLocation>
</comment>
<organism evidence="11 12">
    <name type="scientific">Orbilia ellipsospora</name>
    <dbReference type="NCBI Taxonomy" id="2528407"/>
    <lineage>
        <taxon>Eukaryota</taxon>
        <taxon>Fungi</taxon>
        <taxon>Dikarya</taxon>
        <taxon>Ascomycota</taxon>
        <taxon>Pezizomycotina</taxon>
        <taxon>Orbiliomycetes</taxon>
        <taxon>Orbiliales</taxon>
        <taxon>Orbiliaceae</taxon>
        <taxon>Orbilia</taxon>
    </lineage>
</organism>
<evidence type="ECO:0000256" key="6">
    <source>
        <dbReference type="ARBA" id="ARBA00023163"/>
    </source>
</evidence>
<keyword evidence="4" id="KW-0805">Transcription regulation</keyword>
<evidence type="ECO:0000313" key="11">
    <source>
        <dbReference type="EMBL" id="KAK6543327.1"/>
    </source>
</evidence>
<keyword evidence="7" id="KW-0539">Nucleus</keyword>
<dbReference type="InterPro" id="IPR050936">
    <property type="entry name" value="AP-1-like"/>
</dbReference>
<dbReference type="Pfam" id="PF00170">
    <property type="entry name" value="bZIP_1"/>
    <property type="match status" value="1"/>
</dbReference>
<dbReference type="GO" id="GO:0000976">
    <property type="term" value="F:transcription cis-regulatory region binding"/>
    <property type="evidence" value="ECO:0007669"/>
    <property type="project" value="InterPro"/>
</dbReference>
<feature type="compositionally biased region" description="Basic residues" evidence="9">
    <location>
        <begin position="74"/>
        <end position="87"/>
    </location>
</feature>
<comment type="function">
    <text evidence="1">Putative transcription factor.</text>
</comment>
<feature type="region of interest" description="Disordered" evidence="9">
    <location>
        <begin position="58"/>
        <end position="139"/>
    </location>
</feature>
<evidence type="ECO:0000259" key="10">
    <source>
        <dbReference type="PROSITE" id="PS00036"/>
    </source>
</evidence>
<evidence type="ECO:0000256" key="8">
    <source>
        <dbReference type="ARBA" id="ARBA00044067"/>
    </source>
</evidence>
<sequence>MTEVVAMANGHRTLPAPTTSSTITSTQVPHNFLKLLLLPVEDAPRVSSATNIPSFLRHHQDHHQQSSSSSSYHHNNHQQHHNNHLNHHQPQQQHTPSSSAEQPTKRTTMNLESEPPASSQPVRDWSIDPHLSNSKDTNHELLLRKQLLSAISGDEPMQQPTPVSSQQQPPNSSPTVMPRNDIRPSSSLSPASGGEDSLKADSRQKRELNTSKRAAQNRNAQRAFRARKEEYIKSLESKVRDYEAVEERNQALESENAALRQYIMHLQRRLLDHLGEGEALPDPPAGLNIENLHISSRPPSAKMSLKPELPPISAIHDKTLEPVAGVKRARVDE</sequence>
<evidence type="ECO:0000313" key="12">
    <source>
        <dbReference type="Proteomes" id="UP001365542"/>
    </source>
</evidence>
<evidence type="ECO:0000256" key="2">
    <source>
        <dbReference type="ARBA" id="ARBA00004123"/>
    </source>
</evidence>
<keyword evidence="5" id="KW-0238">DNA-binding</keyword>
<dbReference type="GO" id="GO:0090575">
    <property type="term" value="C:RNA polymerase II transcription regulator complex"/>
    <property type="evidence" value="ECO:0007669"/>
    <property type="project" value="TreeGrafter"/>
</dbReference>
<feature type="compositionally biased region" description="Basic and acidic residues" evidence="9">
    <location>
        <begin position="196"/>
        <end position="210"/>
    </location>
</feature>
<reference evidence="11 12" key="1">
    <citation type="submission" date="2019-10" db="EMBL/GenBank/DDBJ databases">
        <authorList>
            <person name="Palmer J.M."/>
        </authorList>
    </citation>
    <scope>NUCLEOTIDE SEQUENCE [LARGE SCALE GENOMIC DNA]</scope>
    <source>
        <strain evidence="11 12">TWF694</strain>
    </source>
</reference>
<dbReference type="InterPro" id="IPR046347">
    <property type="entry name" value="bZIP_sf"/>
</dbReference>
<dbReference type="CDD" id="cd14688">
    <property type="entry name" value="bZIP_YAP"/>
    <property type="match status" value="1"/>
</dbReference>
<comment type="similarity">
    <text evidence="3">Belongs to the bZIP family.</text>
</comment>
<evidence type="ECO:0000256" key="3">
    <source>
        <dbReference type="ARBA" id="ARBA00007163"/>
    </source>
</evidence>
<dbReference type="SUPFAM" id="SSF57959">
    <property type="entry name" value="Leucine zipper domain"/>
    <property type="match status" value="1"/>
</dbReference>
<dbReference type="EMBL" id="JAVHJO010000001">
    <property type="protein sequence ID" value="KAK6543327.1"/>
    <property type="molecule type" value="Genomic_DNA"/>
</dbReference>
<feature type="domain" description="BZIP" evidence="10">
    <location>
        <begin position="212"/>
        <end position="227"/>
    </location>
</feature>
<dbReference type="AlphaFoldDB" id="A0AAV9XP50"/>
<accession>A0AAV9XP50</accession>
<dbReference type="GO" id="GO:0001228">
    <property type="term" value="F:DNA-binding transcription activator activity, RNA polymerase II-specific"/>
    <property type="evidence" value="ECO:0007669"/>
    <property type="project" value="TreeGrafter"/>
</dbReference>
<feature type="region of interest" description="Disordered" evidence="9">
    <location>
        <begin position="1"/>
        <end position="24"/>
    </location>
</feature>
<evidence type="ECO:0000256" key="4">
    <source>
        <dbReference type="ARBA" id="ARBA00023015"/>
    </source>
</evidence>
<evidence type="ECO:0000256" key="9">
    <source>
        <dbReference type="SAM" id="MobiDB-lite"/>
    </source>
</evidence>
<feature type="region of interest" description="Disordered" evidence="9">
    <location>
        <begin position="154"/>
        <end position="223"/>
    </location>
</feature>
<dbReference type="Gene3D" id="1.20.5.170">
    <property type="match status" value="1"/>
</dbReference>
<name>A0AAV9XP50_9PEZI</name>
<dbReference type="Proteomes" id="UP001365542">
    <property type="component" value="Unassembled WGS sequence"/>
</dbReference>
<evidence type="ECO:0000256" key="5">
    <source>
        <dbReference type="ARBA" id="ARBA00023125"/>
    </source>
</evidence>
<feature type="compositionally biased region" description="Low complexity" evidence="9">
    <location>
        <begin position="158"/>
        <end position="176"/>
    </location>
</feature>
<comment type="caution">
    <text evidence="11">The sequence shown here is derived from an EMBL/GenBank/DDBJ whole genome shotgun (WGS) entry which is preliminary data.</text>
</comment>
<dbReference type="InterPro" id="IPR004827">
    <property type="entry name" value="bZIP"/>
</dbReference>
<keyword evidence="12" id="KW-1185">Reference proteome</keyword>
<evidence type="ECO:0000256" key="1">
    <source>
        <dbReference type="ARBA" id="ARBA00004049"/>
    </source>
</evidence>
<evidence type="ECO:0000256" key="7">
    <source>
        <dbReference type="ARBA" id="ARBA00023242"/>
    </source>
</evidence>
<dbReference type="PANTHER" id="PTHR40621">
    <property type="entry name" value="TRANSCRIPTION FACTOR KAPC-RELATED"/>
    <property type="match status" value="1"/>
</dbReference>
<dbReference type="PANTHER" id="PTHR40621:SF11">
    <property type="entry name" value="TRANSCRIPTION FACTOR KAPC-RELATED"/>
    <property type="match status" value="1"/>
</dbReference>
<protein>
    <recommendedName>
        <fullName evidence="8">Putative transcription factor kapC</fullName>
    </recommendedName>
</protein>
<feature type="compositionally biased region" description="Low complexity" evidence="9">
    <location>
        <begin position="88"/>
        <end position="99"/>
    </location>
</feature>
<gene>
    <name evidence="11" type="ORF">TWF694_000080</name>
</gene>
<dbReference type="SMART" id="SM00338">
    <property type="entry name" value="BRLZ"/>
    <property type="match status" value="1"/>
</dbReference>
<dbReference type="PROSITE" id="PS00036">
    <property type="entry name" value="BZIP_BASIC"/>
    <property type="match status" value="1"/>
</dbReference>
<proteinExistence type="inferred from homology"/>
<feature type="compositionally biased region" description="Polar residues" evidence="9">
    <location>
        <begin position="100"/>
        <end position="121"/>
    </location>
</feature>
<feature type="compositionally biased region" description="Low complexity" evidence="9">
    <location>
        <begin position="213"/>
        <end position="223"/>
    </location>
</feature>
<keyword evidence="6" id="KW-0804">Transcription</keyword>